<sequence length="131" mass="15099">MIPPLPPSSEHPWPTGHVFQSPGAHLTYRVVGPCCRLFDRDQLPWPCCRIQWRGKEPSWRRIGKRFVPDMATRKSPSYCVEIVGQGYGAQSFVTTLYTAKLDRETQAWWHSRLLLEETNPSSEKVCNKTDI</sequence>
<keyword evidence="2" id="KW-1185">Reference proteome</keyword>
<dbReference type="AlphaFoldDB" id="A0A1U7J7N2"/>
<evidence type="ECO:0000313" key="2">
    <source>
        <dbReference type="Proteomes" id="UP000185557"/>
    </source>
</evidence>
<dbReference type="EMBL" id="MRCG01000004">
    <property type="protein sequence ID" value="OKH49076.1"/>
    <property type="molecule type" value="Genomic_DNA"/>
</dbReference>
<gene>
    <name evidence="1" type="ORF">NIES30_07865</name>
</gene>
<dbReference type="Proteomes" id="UP000185557">
    <property type="component" value="Unassembled WGS sequence"/>
</dbReference>
<dbReference type="RefSeq" id="WP_073607858.1">
    <property type="nucleotide sequence ID" value="NZ_MRCG01000004.1"/>
</dbReference>
<evidence type="ECO:0000313" key="1">
    <source>
        <dbReference type="EMBL" id="OKH49076.1"/>
    </source>
</evidence>
<dbReference type="STRING" id="549789.NIES30_07865"/>
<dbReference type="OrthoDB" id="540526at2"/>
<name>A0A1U7J7N2_9CYAN</name>
<reference evidence="1 2" key="1">
    <citation type="submission" date="2016-11" db="EMBL/GenBank/DDBJ databases">
        <title>Draft Genome Sequences of Nine Cyanobacterial Strains from Diverse Habitats.</title>
        <authorList>
            <person name="Zhu T."/>
            <person name="Hou S."/>
            <person name="Lu X."/>
            <person name="Hess W.R."/>
        </authorList>
    </citation>
    <scope>NUCLEOTIDE SEQUENCE [LARGE SCALE GENOMIC DNA]</scope>
    <source>
        <strain evidence="1 2">NIES-30</strain>
    </source>
</reference>
<comment type="caution">
    <text evidence="1">The sequence shown here is derived from an EMBL/GenBank/DDBJ whole genome shotgun (WGS) entry which is preliminary data.</text>
</comment>
<organism evidence="1 2">
    <name type="scientific">Phormidium tenue NIES-30</name>
    <dbReference type="NCBI Taxonomy" id="549789"/>
    <lineage>
        <taxon>Bacteria</taxon>
        <taxon>Bacillati</taxon>
        <taxon>Cyanobacteriota</taxon>
        <taxon>Cyanophyceae</taxon>
        <taxon>Oscillatoriophycideae</taxon>
        <taxon>Oscillatoriales</taxon>
        <taxon>Oscillatoriaceae</taxon>
        <taxon>Phormidium</taxon>
    </lineage>
</organism>
<proteinExistence type="predicted"/>
<accession>A0A1U7J7N2</accession>
<protein>
    <submittedName>
        <fullName evidence="1">Uncharacterized protein</fullName>
    </submittedName>
</protein>